<dbReference type="InterPro" id="IPR046623">
    <property type="entry name" value="DUF6536"/>
</dbReference>
<dbReference type="EMBL" id="JASUXU010000260">
    <property type="protein sequence ID" value="KAK0301800.1"/>
    <property type="molecule type" value="Genomic_DNA"/>
</dbReference>
<feature type="transmembrane region" description="Helical" evidence="1">
    <location>
        <begin position="360"/>
        <end position="381"/>
    </location>
</feature>
<evidence type="ECO:0000313" key="3">
    <source>
        <dbReference type="EMBL" id="KAK0301800.1"/>
    </source>
</evidence>
<feature type="transmembrane region" description="Helical" evidence="1">
    <location>
        <begin position="51"/>
        <end position="71"/>
    </location>
</feature>
<accession>A0AAN6F3F6</accession>
<feature type="domain" description="DUF6536" evidence="2">
    <location>
        <begin position="47"/>
        <end position="198"/>
    </location>
</feature>
<feature type="transmembrane region" description="Helical" evidence="1">
    <location>
        <begin position="91"/>
        <end position="108"/>
    </location>
</feature>
<sequence length="457" mass="49752">MNANSGEEVIPLVKTGIRSQAFRDGRLDSNVANREGIKGVRLPTQAWRRTLSLGAIATALVLLLNVAFLVWLRVDREYTNGFLGVSTIYQVFWSSLVINILSTVLLPASNTCAQLITSPTRAALDQAHKTRKWLDIGVPSVRNLAGLENWKVLCWSLLYLSAGPIHLLTDACVSYNSVVFYTTAANEYNAIVVTHDFLTEAPSNLGWYKGVPGNGVGDYELLGGLAQVQTDVGNMTHLSNEECIKAYGLTELESGYGTVLLVTSAASNDSAIGAWNHDPEFRSLYGASYGWLCGDITNEACDVQSLLANPENWTFPELGIPPWDGAPCLPGECRTVSATIDFCLAYIYPERCAVKASSGLLIIVIVCNFIKLLCIAATVRFTTSLPLATLGDAIGSFLERPVPRTMDDGPATIDWYRSAQSSRASTINLHPKQSFGRHKLLWWAACGAVRWSIGLIL</sequence>
<comment type="caution">
    <text evidence="3">The sequence shown here is derived from an EMBL/GenBank/DDBJ whole genome shotgun (WGS) entry which is preliminary data.</text>
</comment>
<name>A0AAN6F3F6_9PEZI</name>
<gene>
    <name evidence="3" type="ORF">LTR82_018116</name>
</gene>
<keyword evidence="1" id="KW-0472">Membrane</keyword>
<evidence type="ECO:0000313" key="4">
    <source>
        <dbReference type="Proteomes" id="UP001168146"/>
    </source>
</evidence>
<dbReference type="PANTHER" id="PTHR35395:SF1">
    <property type="entry name" value="DUF6536 DOMAIN-CONTAINING PROTEIN"/>
    <property type="match status" value="1"/>
</dbReference>
<reference evidence="3" key="1">
    <citation type="submission" date="2021-12" db="EMBL/GenBank/DDBJ databases">
        <title>Black yeast isolated from Biological Soil Crust.</title>
        <authorList>
            <person name="Kurbessoian T."/>
        </authorList>
    </citation>
    <scope>NUCLEOTIDE SEQUENCE</scope>
    <source>
        <strain evidence="3">CCFEE 5208</strain>
    </source>
</reference>
<dbReference type="Proteomes" id="UP001168146">
    <property type="component" value="Unassembled WGS sequence"/>
</dbReference>
<organism evidence="3 4">
    <name type="scientific">Friedmanniomyces endolithicus</name>
    <dbReference type="NCBI Taxonomy" id="329885"/>
    <lineage>
        <taxon>Eukaryota</taxon>
        <taxon>Fungi</taxon>
        <taxon>Dikarya</taxon>
        <taxon>Ascomycota</taxon>
        <taxon>Pezizomycotina</taxon>
        <taxon>Dothideomycetes</taxon>
        <taxon>Dothideomycetidae</taxon>
        <taxon>Mycosphaerellales</taxon>
        <taxon>Teratosphaeriaceae</taxon>
        <taxon>Friedmanniomyces</taxon>
    </lineage>
</organism>
<protein>
    <recommendedName>
        <fullName evidence="2">DUF6536 domain-containing protein</fullName>
    </recommendedName>
</protein>
<evidence type="ECO:0000256" key="1">
    <source>
        <dbReference type="SAM" id="Phobius"/>
    </source>
</evidence>
<keyword evidence="1" id="KW-0812">Transmembrane</keyword>
<dbReference type="AlphaFoldDB" id="A0AAN6F3F6"/>
<keyword evidence="1" id="KW-1133">Transmembrane helix</keyword>
<dbReference type="PANTHER" id="PTHR35395">
    <property type="entry name" value="DUF6536 DOMAIN-CONTAINING PROTEIN"/>
    <property type="match status" value="1"/>
</dbReference>
<proteinExistence type="predicted"/>
<evidence type="ECO:0000259" key="2">
    <source>
        <dbReference type="Pfam" id="PF20163"/>
    </source>
</evidence>
<dbReference type="Pfam" id="PF20163">
    <property type="entry name" value="DUF6536"/>
    <property type="match status" value="1"/>
</dbReference>